<comment type="similarity">
    <text evidence="1">Belongs to the PACS family.</text>
</comment>
<feature type="region of interest" description="Disordered" evidence="3">
    <location>
        <begin position="332"/>
        <end position="377"/>
    </location>
</feature>
<dbReference type="WormBase" id="CBG19229">
    <property type="protein sequence ID" value="CBP04470"/>
    <property type="gene ID" value="WBGene00038487"/>
    <property type="gene designation" value="Cbr-pacs-1"/>
</dbReference>
<dbReference type="Pfam" id="PF25332">
    <property type="entry name" value="C2_PACS_N"/>
    <property type="match status" value="1"/>
</dbReference>
<dbReference type="InterPro" id="IPR057541">
    <property type="entry name" value="PACS1/2_N"/>
</dbReference>
<dbReference type="EMBL" id="HE601047">
    <property type="protein sequence ID" value="CAP36516.2"/>
    <property type="molecule type" value="Genomic_DNA"/>
</dbReference>
<evidence type="ECO:0000256" key="2">
    <source>
        <dbReference type="ARBA" id="ARBA00022553"/>
    </source>
</evidence>
<evidence type="ECO:0000313" key="8">
    <source>
        <dbReference type="WormBase" id="CBG19229"/>
    </source>
</evidence>
<reference evidence="6 7" key="2">
    <citation type="journal article" date="2011" name="PLoS Genet.">
        <title>Caenorhabditis briggsae recombinant inbred line genotypes reveal inter-strain incompatibility and the evolution of recombination.</title>
        <authorList>
            <person name="Ross J.A."/>
            <person name="Koboldt D.C."/>
            <person name="Staisch J.E."/>
            <person name="Chamberlin H.M."/>
            <person name="Gupta B.P."/>
            <person name="Miller R.D."/>
            <person name="Baird S.E."/>
            <person name="Haag E.S."/>
        </authorList>
    </citation>
    <scope>NUCLEOTIDE SEQUENCE [LARGE SCALE GENOMIC DNA]</scope>
    <source>
        <strain evidence="6 7">AF16</strain>
    </source>
</reference>
<dbReference type="AlphaFoldDB" id="A8XV49"/>
<dbReference type="GO" id="GO:0072659">
    <property type="term" value="P:protein localization to plasma membrane"/>
    <property type="evidence" value="ECO:0000318"/>
    <property type="project" value="GO_Central"/>
</dbReference>
<feature type="domain" description="Phosphofurin acidic cluster sorting protein 1/2 C-terminal" evidence="4">
    <location>
        <begin position="454"/>
        <end position="832"/>
    </location>
</feature>
<proteinExistence type="inferred from homology"/>
<dbReference type="Pfam" id="PF10254">
    <property type="entry name" value="Pacs-1"/>
    <property type="match status" value="1"/>
</dbReference>
<dbReference type="OMA" id="SHTSMPY"/>
<accession>A8XV49</accession>
<feature type="region of interest" description="Disordered" evidence="3">
    <location>
        <begin position="660"/>
        <end position="680"/>
    </location>
</feature>
<dbReference type="STRING" id="6238.A8XV49"/>
<evidence type="ECO:0000313" key="6">
    <source>
        <dbReference type="EMBL" id="CAP36516.2"/>
    </source>
</evidence>
<organism evidence="6 7">
    <name type="scientific">Caenorhabditis briggsae</name>
    <dbReference type="NCBI Taxonomy" id="6238"/>
    <lineage>
        <taxon>Eukaryota</taxon>
        <taxon>Metazoa</taxon>
        <taxon>Ecdysozoa</taxon>
        <taxon>Nematoda</taxon>
        <taxon>Chromadorea</taxon>
        <taxon>Rhabditida</taxon>
        <taxon>Rhabditina</taxon>
        <taxon>Rhabditomorpha</taxon>
        <taxon>Rhabditoidea</taxon>
        <taxon>Rhabditidae</taxon>
        <taxon>Peloderinae</taxon>
        <taxon>Caenorhabditis</taxon>
    </lineage>
</organism>
<feature type="compositionally biased region" description="Acidic residues" evidence="3">
    <location>
        <begin position="210"/>
        <end position="227"/>
    </location>
</feature>
<name>A8XV49_CAEBR</name>
<sequence length="839" mass="93959">MEKQHESSSMAMRLYATWDVDRATPSTVPRIFNVSINRILLDCVSPEVNSIIVTAKLPLSKRSRYLRSNEIKVTPNHGRIDLDCDISFCIQYPHFLKRKANVLQLLIQRRKKYKNRLPGGFRDLAVGNINLTYVSGAFSTNWIIQLLSFNSFQILQQGGLREIQLNPSSENEVELKGVGACAGKVFLTSCYSQPPEIVDDRDKHKKVVEDSEEETETDYDDVGDDLNELPSGRSGRHKASTEIEARPGRTKGKNLKYQMNKLFNMFRPEDQGRRQVVKEMPWEDDDLESPYDSGPEMFNDDASIRSNRRPQLAPFFDEKEKIEHLAAMYEVSDAEGEQGESGWHSDPENTKENNGRGRLTQKDSVGSGYPDHSVHTPVRTSGMRVMTSSFDSHSIPHSSTLNSIRNDHGVHRGVSLSEQLCAILGTSMSSEGKEAVWLCNLSEWPVYATLGGPVPIVNCPSFSQVRQTLSHVINRIQSFCHTNSSNPPLSIVGIIGTDKLISQVVKAYVECLAHKSLANLINHLRFVVIPSTSSLFYKLIEGNSEFPIQRKFRFYFLGIDPQLDNLCRDLWDRYGDMNHAEKAALAAKIAAWPNTVMSSKLNMPIGEAMLQLTADRDSDGGRVFLPFLSEVRVGNQQCEIENDDDSNNVNGFAQTIVSPREESVVSKAEGSSPPHSPQLRNVDGQELNMDFWPNTPPQQNTFYCSSDYPPTTSNTTPNSKKEAAKVTIKAHFKTLLVSRSPSSGSLCLTYLKEKRKDKMLQKLGMKKGQKQKPEEGPIPSQVSSIGRMLCSASGKHNELTVIIDGNAYNGIRYFQTSPQWQTHIKSFPIAFLTPNVCTA</sequence>
<dbReference type="InterPro" id="IPR019381">
    <property type="entry name" value="PACS1/2_C"/>
</dbReference>
<gene>
    <name evidence="8" type="primary">pacs-1</name>
    <name evidence="6" type="synonym">Cbr-tag-232</name>
    <name evidence="8" type="ORF">CBG19229</name>
    <name evidence="6" type="ORF">CBG_19229</name>
</gene>
<feature type="compositionally biased region" description="Basic and acidic residues" evidence="3">
    <location>
        <begin position="343"/>
        <end position="355"/>
    </location>
</feature>
<evidence type="ECO:0000256" key="1">
    <source>
        <dbReference type="ARBA" id="ARBA00008590"/>
    </source>
</evidence>
<evidence type="ECO:0000259" key="4">
    <source>
        <dbReference type="Pfam" id="PF10254"/>
    </source>
</evidence>
<evidence type="ECO:0000313" key="7">
    <source>
        <dbReference type="Proteomes" id="UP000008549"/>
    </source>
</evidence>
<protein>
    <submittedName>
        <fullName evidence="6">Protein CBR-TAG-232</fullName>
    </submittedName>
</protein>
<dbReference type="InParanoid" id="A8XV49"/>
<dbReference type="eggNOG" id="KOG3709">
    <property type="taxonomic scope" value="Eukaryota"/>
</dbReference>
<dbReference type="FunCoup" id="A8XV49">
    <property type="interactions" value="1881"/>
</dbReference>
<keyword evidence="7" id="KW-1185">Reference proteome</keyword>
<reference evidence="6 7" key="1">
    <citation type="journal article" date="2003" name="PLoS Biol.">
        <title>The genome sequence of Caenorhabditis briggsae: a platform for comparative genomics.</title>
        <authorList>
            <person name="Stein L.D."/>
            <person name="Bao Z."/>
            <person name="Blasiar D."/>
            <person name="Blumenthal T."/>
            <person name="Brent M.R."/>
            <person name="Chen N."/>
            <person name="Chinwalla A."/>
            <person name="Clarke L."/>
            <person name="Clee C."/>
            <person name="Coghlan A."/>
            <person name="Coulson A."/>
            <person name="D'Eustachio P."/>
            <person name="Fitch D.H."/>
            <person name="Fulton L.A."/>
            <person name="Fulton R.E."/>
            <person name="Griffiths-Jones S."/>
            <person name="Harris T.W."/>
            <person name="Hillier L.W."/>
            <person name="Kamath R."/>
            <person name="Kuwabara P.E."/>
            <person name="Mardis E.R."/>
            <person name="Marra M.A."/>
            <person name="Miner T.L."/>
            <person name="Minx P."/>
            <person name="Mullikin J.C."/>
            <person name="Plumb R.W."/>
            <person name="Rogers J."/>
            <person name="Schein J.E."/>
            <person name="Sohrmann M."/>
            <person name="Spieth J."/>
            <person name="Stajich J.E."/>
            <person name="Wei C."/>
            <person name="Willey D."/>
            <person name="Wilson R.K."/>
            <person name="Durbin R."/>
            <person name="Waterston R.H."/>
        </authorList>
    </citation>
    <scope>NUCLEOTIDE SEQUENCE [LARGE SCALE GENOMIC DNA]</scope>
    <source>
        <strain evidence="6 7">AF16</strain>
    </source>
</reference>
<evidence type="ECO:0000259" key="5">
    <source>
        <dbReference type="Pfam" id="PF25332"/>
    </source>
</evidence>
<dbReference type="PANTHER" id="PTHR13280:SF17">
    <property type="entry name" value="KRUEPPEL TARGET AT 95D, ISOFORM A"/>
    <property type="match status" value="1"/>
</dbReference>
<dbReference type="PANTHER" id="PTHR13280">
    <property type="entry name" value="PHOSPHOFURIN ACIDIC CLUSTER SORTING PROTEIN"/>
    <property type="match status" value="1"/>
</dbReference>
<keyword evidence="2" id="KW-0597">Phosphoprotein</keyword>
<dbReference type="HOGENOM" id="CLU_379091_0_0_1"/>
<evidence type="ECO:0000256" key="3">
    <source>
        <dbReference type="SAM" id="MobiDB-lite"/>
    </source>
</evidence>
<dbReference type="Proteomes" id="UP000008549">
    <property type="component" value="Unassembled WGS sequence"/>
</dbReference>
<feature type="domain" description="Phosphofurin acidic cluster sorting protein 1/2 N-terminal C2" evidence="5">
    <location>
        <begin position="11"/>
        <end position="134"/>
    </location>
</feature>
<feature type="region of interest" description="Disordered" evidence="3">
    <location>
        <begin position="199"/>
        <end position="242"/>
    </location>
</feature>